<evidence type="ECO:0000313" key="2">
    <source>
        <dbReference type="Proteomes" id="UP001055247"/>
    </source>
</evidence>
<accession>A0AAV4ZXC2</accession>
<dbReference type="AlphaFoldDB" id="A0AAV4ZXC2"/>
<comment type="caution">
    <text evidence="1">The sequence shown here is derived from an EMBL/GenBank/DDBJ whole genome shotgun (WGS) entry which is preliminary data.</text>
</comment>
<keyword evidence="2" id="KW-1185">Reference proteome</keyword>
<protein>
    <submittedName>
        <fullName evidence="1">Uncharacterized protein</fullName>
    </submittedName>
</protein>
<dbReference type="Proteomes" id="UP001055247">
    <property type="component" value="Unassembled WGS sequence"/>
</dbReference>
<reference evidence="1" key="1">
    <citation type="journal article" date="2016" name="Front. Microbiol.">
        <title>Genome Sequence of the Piezophilic, Mesophilic Sulfate-Reducing Bacterium Desulfovibrio indicus J2T.</title>
        <authorList>
            <person name="Cao J."/>
            <person name="Maignien L."/>
            <person name="Shao Z."/>
            <person name="Alain K."/>
            <person name="Jebbar M."/>
        </authorList>
    </citation>
    <scope>NUCLEOTIDE SEQUENCE</scope>
    <source>
        <strain evidence="1">DSM 16372</strain>
    </source>
</reference>
<name>A0AAV4ZXC2_9HYPH</name>
<organism evidence="1 2">
    <name type="scientific">Methylobacterium hispanicum</name>
    <dbReference type="NCBI Taxonomy" id="270350"/>
    <lineage>
        <taxon>Bacteria</taxon>
        <taxon>Pseudomonadati</taxon>
        <taxon>Pseudomonadota</taxon>
        <taxon>Alphaproteobacteria</taxon>
        <taxon>Hyphomicrobiales</taxon>
        <taxon>Methylobacteriaceae</taxon>
        <taxon>Methylobacterium</taxon>
    </lineage>
</organism>
<sequence length="94" mass="10013">MRVSGAVRNRAPAGIYVPVLFSFRKGREGSVGALDTGVELHEGRPQTVRAVIPRGRGAEPGAYGVAVHAGRGRGRIFPLRLYCARGKQSGKKSL</sequence>
<reference evidence="1" key="2">
    <citation type="submission" date="2021-08" db="EMBL/GenBank/DDBJ databases">
        <authorList>
            <person name="Tani A."/>
            <person name="Ola A."/>
            <person name="Ogura Y."/>
            <person name="Katsura K."/>
            <person name="Hayashi T."/>
        </authorList>
    </citation>
    <scope>NUCLEOTIDE SEQUENCE</scope>
    <source>
        <strain evidence="1">DSM 16372</strain>
    </source>
</reference>
<evidence type="ECO:0000313" key="1">
    <source>
        <dbReference type="EMBL" id="GJD92753.1"/>
    </source>
</evidence>
<gene>
    <name evidence="1" type="ORF">BHAOGJBA_6310</name>
</gene>
<dbReference type="EMBL" id="BPQO01000062">
    <property type="protein sequence ID" value="GJD92753.1"/>
    <property type="molecule type" value="Genomic_DNA"/>
</dbReference>
<proteinExistence type="predicted"/>